<dbReference type="AlphaFoldDB" id="A0ABB5URX7"/>
<evidence type="ECO:0000313" key="2">
    <source>
        <dbReference type="Ensembl" id="ENSSSCP00000082152.1"/>
    </source>
</evidence>
<feature type="transmembrane region" description="Helical" evidence="1">
    <location>
        <begin position="33"/>
        <end position="54"/>
    </location>
</feature>
<dbReference type="Ensembl" id="ENSSSCT00000107763.1">
    <property type="protein sequence ID" value="ENSSSCP00000082152.1"/>
    <property type="gene ID" value="ENSSSCG00000033414.3"/>
</dbReference>
<keyword evidence="3" id="KW-1185">Reference proteome</keyword>
<protein>
    <submittedName>
        <fullName evidence="2">Uncharacterized protein</fullName>
    </submittedName>
</protein>
<proteinExistence type="predicted"/>
<dbReference type="Proteomes" id="UP000008227">
    <property type="component" value="Chromosome 7"/>
</dbReference>
<evidence type="ECO:0000313" key="3">
    <source>
        <dbReference type="Proteomes" id="UP000008227"/>
    </source>
</evidence>
<reference evidence="2 3" key="1">
    <citation type="journal article" date="2020" name="Gigascience">
        <title>An improved pig reference genome sequence to enable pig genetics and genomics research.</title>
        <authorList>
            <person name="Warr A."/>
            <person name="Affara N."/>
            <person name="Aken B."/>
            <person name="Beiki H."/>
            <person name="Bickhart D.M."/>
            <person name="Billis K."/>
            <person name="Chow W."/>
            <person name="Eory L."/>
            <person name="Finlayson H.A."/>
            <person name="Flicek P."/>
            <person name="Giron C.G."/>
            <person name="Griffin D.K."/>
            <person name="Hall R."/>
            <person name="Hannum G."/>
            <person name="Hourlier T."/>
            <person name="Howe K."/>
            <person name="Hume D.A."/>
            <person name="Izuogu O."/>
            <person name="Kim K."/>
            <person name="Koren S."/>
            <person name="Liu H."/>
            <person name="Manchanda N."/>
            <person name="Martin F.J."/>
            <person name="Nonneman D.J."/>
            <person name="O'Connor R.E."/>
            <person name="Phillippy A.M."/>
            <person name="Rohrer G.A."/>
            <person name="Rosen B.D."/>
            <person name="Rund L.A."/>
            <person name="Sargent C.A."/>
            <person name="Schook L.B."/>
            <person name="Schroeder S.G."/>
            <person name="Schwartz A.S."/>
            <person name="Skinner B.M."/>
            <person name="Talbot R."/>
            <person name="Tseng E."/>
            <person name="Tuggle C.K."/>
            <person name="Watson M."/>
            <person name="Smith T.P.L."/>
            <person name="Archibald A.L."/>
        </authorList>
    </citation>
    <scope>NUCLEOTIDE SEQUENCE [LARGE SCALE GENOMIC DNA]</scope>
    <source>
        <strain evidence="2 3">Duroc</strain>
    </source>
</reference>
<keyword evidence="1" id="KW-0472">Membrane</keyword>
<sequence>MSWFQRLFTNSGEEELQKKVEELQKKVEESTLFYHRVLFSGFTIGSAVLLYMYLKNADTEQKKGKEIQFF</sequence>
<dbReference type="GeneTree" id="ENSGT00940000153527"/>
<organism evidence="2 3">
    <name type="scientific">Sus scrofa</name>
    <name type="common">Pig</name>
    <dbReference type="NCBI Taxonomy" id="9823"/>
    <lineage>
        <taxon>Eukaryota</taxon>
        <taxon>Metazoa</taxon>
        <taxon>Chordata</taxon>
        <taxon>Craniata</taxon>
        <taxon>Vertebrata</taxon>
        <taxon>Euteleostomi</taxon>
        <taxon>Mammalia</taxon>
        <taxon>Eutheria</taxon>
        <taxon>Laurasiatheria</taxon>
        <taxon>Artiodactyla</taxon>
        <taxon>Suina</taxon>
        <taxon>Suidae</taxon>
        <taxon>Sus</taxon>
    </lineage>
</organism>
<keyword evidence="1" id="KW-0812">Transmembrane</keyword>
<name>A0ABB5URX7_PIG</name>
<gene>
    <name evidence="2" type="primary">LOC102158214</name>
</gene>
<accession>A0ABB5URX7</accession>
<keyword evidence="1" id="KW-1133">Transmembrane helix</keyword>
<evidence type="ECO:0000256" key="1">
    <source>
        <dbReference type="SAM" id="Phobius"/>
    </source>
</evidence>
<reference evidence="2" key="2">
    <citation type="submission" date="2025-08" db="UniProtKB">
        <authorList>
            <consortium name="Ensembl"/>
        </authorList>
    </citation>
    <scope>IDENTIFICATION</scope>
</reference>
<reference evidence="2" key="3">
    <citation type="submission" date="2025-09" db="UniProtKB">
        <authorList>
            <consortium name="Ensembl"/>
        </authorList>
    </citation>
    <scope>IDENTIFICATION</scope>
</reference>